<evidence type="ECO:0000313" key="2">
    <source>
        <dbReference type="Proteomes" id="UP001176941"/>
    </source>
</evidence>
<sequence length="111" mass="12046">MKIQLVSYHCCNNLLHAQWLKTAHIYSLTSALGQSQGVSRGSVSGGAVLPPEALGENSFFAICSFQSCIPRLWSLPSSSKHITPTSFISHVITSHHILSSNLPLPPSYKDI</sequence>
<keyword evidence="2" id="KW-1185">Reference proteome</keyword>
<proteinExistence type="predicted"/>
<name>A0ABN8Z3V4_RANTA</name>
<accession>A0ABN8Z3V4</accession>
<gene>
    <name evidence="1" type="ORF">MRATA1EN1_LOCUS17467</name>
</gene>
<evidence type="ECO:0000313" key="1">
    <source>
        <dbReference type="EMBL" id="CAI9168505.1"/>
    </source>
</evidence>
<organism evidence="1 2">
    <name type="scientific">Rangifer tarandus platyrhynchus</name>
    <name type="common">Svalbard reindeer</name>
    <dbReference type="NCBI Taxonomy" id="3082113"/>
    <lineage>
        <taxon>Eukaryota</taxon>
        <taxon>Metazoa</taxon>
        <taxon>Chordata</taxon>
        <taxon>Craniata</taxon>
        <taxon>Vertebrata</taxon>
        <taxon>Euteleostomi</taxon>
        <taxon>Mammalia</taxon>
        <taxon>Eutheria</taxon>
        <taxon>Laurasiatheria</taxon>
        <taxon>Artiodactyla</taxon>
        <taxon>Ruminantia</taxon>
        <taxon>Pecora</taxon>
        <taxon>Cervidae</taxon>
        <taxon>Odocoileinae</taxon>
        <taxon>Rangifer</taxon>
    </lineage>
</organism>
<protein>
    <submittedName>
        <fullName evidence="1">Uncharacterized protein</fullName>
    </submittedName>
</protein>
<dbReference type="EMBL" id="OX459964">
    <property type="protein sequence ID" value="CAI9168505.1"/>
    <property type="molecule type" value="Genomic_DNA"/>
</dbReference>
<reference evidence="1" key="1">
    <citation type="submission" date="2023-04" db="EMBL/GenBank/DDBJ databases">
        <authorList>
            <consortium name="ELIXIR-Norway"/>
        </authorList>
    </citation>
    <scope>NUCLEOTIDE SEQUENCE [LARGE SCALE GENOMIC DNA]</scope>
</reference>
<dbReference type="Proteomes" id="UP001176941">
    <property type="component" value="Chromosome 28"/>
</dbReference>